<dbReference type="InterPro" id="IPR021729">
    <property type="entry name" value="DUF3298"/>
</dbReference>
<evidence type="ECO:0000313" key="2">
    <source>
        <dbReference type="EMBL" id="PZD95355.1"/>
    </source>
</evidence>
<dbReference type="RefSeq" id="WP_111146985.1">
    <property type="nucleotide sequence ID" value="NZ_QKRB01000044.1"/>
</dbReference>
<keyword evidence="3" id="KW-1185">Reference proteome</keyword>
<reference evidence="2 3" key="1">
    <citation type="submission" date="2018-06" db="EMBL/GenBank/DDBJ databases">
        <title>Paenibacillus imtechensis sp. nov.</title>
        <authorList>
            <person name="Pinnaka A.K."/>
            <person name="Singh H."/>
            <person name="Kaur M."/>
        </authorList>
    </citation>
    <scope>NUCLEOTIDE SEQUENCE [LARGE SCALE GENOMIC DNA]</scope>
    <source>
        <strain evidence="2 3">SMB1</strain>
    </source>
</reference>
<dbReference type="InterPro" id="IPR037126">
    <property type="entry name" value="PdaC/RsiV-like_sf"/>
</dbReference>
<name>A0A2W1LKD8_9BACL</name>
<evidence type="ECO:0000313" key="3">
    <source>
        <dbReference type="Proteomes" id="UP000249522"/>
    </source>
</evidence>
<accession>A0A2W1LKD8</accession>
<dbReference type="AlphaFoldDB" id="A0A2W1LKD8"/>
<evidence type="ECO:0000259" key="1">
    <source>
        <dbReference type="Pfam" id="PF11738"/>
    </source>
</evidence>
<gene>
    <name evidence="2" type="ORF">DNH61_12495</name>
</gene>
<sequence length="209" mass="23185">MATFQLPAGIHPQLWSAPGVTIYYPHVYGLANRYAEQQINRTILHTLALIQQEQAGNQPGHGMGTEVTGHFEIKTNERGILSLMLTNYTFSPPAAHGYTIARSLTFDTQTGRLYTLQDLFKPGSDYVSVLSAEVASQIKQRDIPVLQEFTTIRPDQDYYLADKALVIYFPLYEITPYAAGFPMFPISVYDLLPIAAEQGPLSTLAADIA</sequence>
<dbReference type="EMBL" id="QKRB01000044">
    <property type="protein sequence ID" value="PZD95355.1"/>
    <property type="molecule type" value="Genomic_DNA"/>
</dbReference>
<feature type="domain" description="DUF3298" evidence="1">
    <location>
        <begin position="118"/>
        <end position="187"/>
    </location>
</feature>
<dbReference type="Proteomes" id="UP000249522">
    <property type="component" value="Unassembled WGS sequence"/>
</dbReference>
<dbReference type="OrthoDB" id="5637at2"/>
<dbReference type="Pfam" id="PF11738">
    <property type="entry name" value="DUF3298"/>
    <property type="match status" value="1"/>
</dbReference>
<organism evidence="2 3">
    <name type="scientific">Paenibacillus sambharensis</name>
    <dbReference type="NCBI Taxonomy" id="1803190"/>
    <lineage>
        <taxon>Bacteria</taxon>
        <taxon>Bacillati</taxon>
        <taxon>Bacillota</taxon>
        <taxon>Bacilli</taxon>
        <taxon>Bacillales</taxon>
        <taxon>Paenibacillaceae</taxon>
        <taxon>Paenibacillus</taxon>
    </lineage>
</organism>
<proteinExistence type="predicted"/>
<protein>
    <recommendedName>
        <fullName evidence="1">DUF3298 domain-containing protein</fullName>
    </recommendedName>
</protein>
<dbReference type="Gene3D" id="3.90.640.20">
    <property type="entry name" value="Heat-shock cognate protein, ATPase"/>
    <property type="match status" value="1"/>
</dbReference>
<dbReference type="Gene3D" id="3.30.565.40">
    <property type="entry name" value="Fervidobacterium nodosum Rt17-B1 like"/>
    <property type="match status" value="1"/>
</dbReference>
<comment type="caution">
    <text evidence="2">The sequence shown here is derived from an EMBL/GenBank/DDBJ whole genome shotgun (WGS) entry which is preliminary data.</text>
</comment>